<dbReference type="EMBL" id="JAACFV010000009">
    <property type="protein sequence ID" value="KAF7512861.1"/>
    <property type="molecule type" value="Genomic_DNA"/>
</dbReference>
<dbReference type="AlphaFoldDB" id="A0A8H7EAM4"/>
<proteinExistence type="predicted"/>
<dbReference type="Proteomes" id="UP000606974">
    <property type="component" value="Unassembled WGS sequence"/>
</dbReference>
<organism evidence="1 2">
    <name type="scientific">Endocarpon pusillum</name>
    <dbReference type="NCBI Taxonomy" id="364733"/>
    <lineage>
        <taxon>Eukaryota</taxon>
        <taxon>Fungi</taxon>
        <taxon>Dikarya</taxon>
        <taxon>Ascomycota</taxon>
        <taxon>Pezizomycotina</taxon>
        <taxon>Eurotiomycetes</taxon>
        <taxon>Chaetothyriomycetidae</taxon>
        <taxon>Verrucariales</taxon>
        <taxon>Verrucariaceae</taxon>
        <taxon>Endocarpon</taxon>
    </lineage>
</organism>
<dbReference type="OrthoDB" id="10453898at2759"/>
<sequence length="136" mass="15429">MENVKAHLIKINHYFHKADLSIPQPTHNPSTTMLFFLLTPVVLLLLNANAAPTALLPMSPTLDTAGQIVEARADRYPDWSCEAKAAYALNKYNYVKEVCDDSGIRAFFRSECYYGPPKNCCPEDKQSKSCKKFWLR</sequence>
<comment type="caution">
    <text evidence="1">The sequence shown here is derived from an EMBL/GenBank/DDBJ whole genome shotgun (WGS) entry which is preliminary data.</text>
</comment>
<name>A0A8H7EAM4_9EURO</name>
<reference evidence="1" key="1">
    <citation type="submission" date="2020-02" db="EMBL/GenBank/DDBJ databases">
        <authorList>
            <person name="Palmer J.M."/>
        </authorList>
    </citation>
    <scope>NUCLEOTIDE SEQUENCE</scope>
    <source>
        <strain evidence="1">EPUS1.4</strain>
        <tissue evidence="1">Thallus</tissue>
    </source>
</reference>
<accession>A0A8H7EAM4</accession>
<keyword evidence="2" id="KW-1185">Reference proteome</keyword>
<gene>
    <name evidence="1" type="ORF">GJ744_011964</name>
</gene>
<evidence type="ECO:0000313" key="2">
    <source>
        <dbReference type="Proteomes" id="UP000606974"/>
    </source>
</evidence>
<evidence type="ECO:0000313" key="1">
    <source>
        <dbReference type="EMBL" id="KAF7512861.1"/>
    </source>
</evidence>
<protein>
    <submittedName>
        <fullName evidence="1">Uncharacterized protein</fullName>
    </submittedName>
</protein>